<evidence type="ECO:0000313" key="2">
    <source>
        <dbReference type="EMBL" id="CBJ28510.1"/>
    </source>
</evidence>
<gene>
    <name evidence="2" type="ORF">Esi_0107_0075</name>
</gene>
<evidence type="ECO:0000313" key="3">
    <source>
        <dbReference type="Proteomes" id="UP000002630"/>
    </source>
</evidence>
<dbReference type="AlphaFoldDB" id="D7FHE3"/>
<keyword evidence="3" id="KW-1185">Reference proteome</keyword>
<organism evidence="2 3">
    <name type="scientific">Ectocarpus siliculosus</name>
    <name type="common">Brown alga</name>
    <name type="synonym">Conferva siliculosa</name>
    <dbReference type="NCBI Taxonomy" id="2880"/>
    <lineage>
        <taxon>Eukaryota</taxon>
        <taxon>Sar</taxon>
        <taxon>Stramenopiles</taxon>
        <taxon>Ochrophyta</taxon>
        <taxon>PX clade</taxon>
        <taxon>Phaeophyceae</taxon>
        <taxon>Ectocarpales</taxon>
        <taxon>Ectocarpaceae</taxon>
        <taxon>Ectocarpus</taxon>
    </lineage>
</organism>
<name>D7FHE3_ECTSI</name>
<proteinExistence type="predicted"/>
<dbReference type="EMBL" id="FN649734">
    <property type="protein sequence ID" value="CBJ28510.1"/>
    <property type="molecule type" value="Genomic_DNA"/>
</dbReference>
<dbReference type="Proteomes" id="UP000002630">
    <property type="component" value="Linkage Group LG09"/>
</dbReference>
<dbReference type="EMBL" id="FN647757">
    <property type="protein sequence ID" value="CBJ28510.1"/>
    <property type="molecule type" value="Genomic_DNA"/>
</dbReference>
<evidence type="ECO:0000256" key="1">
    <source>
        <dbReference type="SAM" id="MobiDB-lite"/>
    </source>
</evidence>
<dbReference type="InParanoid" id="D7FHE3"/>
<feature type="region of interest" description="Disordered" evidence="1">
    <location>
        <begin position="1"/>
        <end position="31"/>
    </location>
</feature>
<feature type="compositionally biased region" description="Low complexity" evidence="1">
    <location>
        <begin position="7"/>
        <end position="19"/>
    </location>
</feature>
<reference evidence="2 3" key="1">
    <citation type="journal article" date="2010" name="Nature">
        <title>The Ectocarpus genome and the independent evolution of multicellularity in brown algae.</title>
        <authorList>
            <person name="Cock J.M."/>
            <person name="Sterck L."/>
            <person name="Rouze P."/>
            <person name="Scornet D."/>
            <person name="Allen A.E."/>
            <person name="Amoutzias G."/>
            <person name="Anthouard V."/>
            <person name="Artiguenave F."/>
            <person name="Aury J.M."/>
            <person name="Badger J.H."/>
            <person name="Beszteri B."/>
            <person name="Billiau K."/>
            <person name="Bonnet E."/>
            <person name="Bothwell J.H."/>
            <person name="Bowler C."/>
            <person name="Boyen C."/>
            <person name="Brownlee C."/>
            <person name="Carrano C.J."/>
            <person name="Charrier B."/>
            <person name="Cho G.Y."/>
            <person name="Coelho S.M."/>
            <person name="Collen J."/>
            <person name="Corre E."/>
            <person name="Da Silva C."/>
            <person name="Delage L."/>
            <person name="Delaroque N."/>
            <person name="Dittami S.M."/>
            <person name="Doulbeau S."/>
            <person name="Elias M."/>
            <person name="Farnham G."/>
            <person name="Gachon C.M."/>
            <person name="Gschloessl B."/>
            <person name="Heesch S."/>
            <person name="Jabbari K."/>
            <person name="Jubin C."/>
            <person name="Kawai H."/>
            <person name="Kimura K."/>
            <person name="Kloareg B."/>
            <person name="Kupper F.C."/>
            <person name="Lang D."/>
            <person name="Le Bail A."/>
            <person name="Leblanc C."/>
            <person name="Lerouge P."/>
            <person name="Lohr M."/>
            <person name="Lopez P.J."/>
            <person name="Martens C."/>
            <person name="Maumus F."/>
            <person name="Michel G."/>
            <person name="Miranda-Saavedra D."/>
            <person name="Morales J."/>
            <person name="Moreau H."/>
            <person name="Motomura T."/>
            <person name="Nagasato C."/>
            <person name="Napoli C.A."/>
            <person name="Nelson D.R."/>
            <person name="Nyvall-Collen P."/>
            <person name="Peters A.F."/>
            <person name="Pommier C."/>
            <person name="Potin P."/>
            <person name="Poulain J."/>
            <person name="Quesneville H."/>
            <person name="Read B."/>
            <person name="Rensing S.A."/>
            <person name="Ritter A."/>
            <person name="Rousvoal S."/>
            <person name="Samanta M."/>
            <person name="Samson G."/>
            <person name="Schroeder D.C."/>
            <person name="Segurens B."/>
            <person name="Strittmatter M."/>
            <person name="Tonon T."/>
            <person name="Tregear J.W."/>
            <person name="Valentin K."/>
            <person name="von Dassow P."/>
            <person name="Yamagishi T."/>
            <person name="Van de Peer Y."/>
            <person name="Wincker P."/>
        </authorList>
    </citation>
    <scope>NUCLEOTIDE SEQUENCE [LARGE SCALE GENOMIC DNA]</scope>
    <source>
        <strain evidence="3">Ec32 / CCAP1310/4</strain>
    </source>
</reference>
<accession>D7FHE3</accession>
<protein>
    <submittedName>
        <fullName evidence="2">Uncharacterized protein</fullName>
    </submittedName>
</protein>
<sequence>MRRSSKSAKSPAAKAPAAKGGFGRKSSKGPNMKTINAMFIKYAALGDSPGPRYVPQ</sequence>